<accession>A0A537K2E1</accession>
<dbReference type="EMBL" id="VBAK01000117">
    <property type="protein sequence ID" value="TMI89924.1"/>
    <property type="molecule type" value="Genomic_DNA"/>
</dbReference>
<dbReference type="AlphaFoldDB" id="A0A537K2E1"/>
<evidence type="ECO:0008006" key="3">
    <source>
        <dbReference type="Google" id="ProtNLM"/>
    </source>
</evidence>
<proteinExistence type="predicted"/>
<gene>
    <name evidence="1" type="ORF">E6H00_08460</name>
</gene>
<reference evidence="1 2" key="1">
    <citation type="journal article" date="2019" name="Nat. Microbiol.">
        <title>Mediterranean grassland soil C-N compound turnover is dependent on rainfall and depth, and is mediated by genomically divergent microorganisms.</title>
        <authorList>
            <person name="Diamond S."/>
            <person name="Andeer P.F."/>
            <person name="Li Z."/>
            <person name="Crits-Christoph A."/>
            <person name="Burstein D."/>
            <person name="Anantharaman K."/>
            <person name="Lane K.R."/>
            <person name="Thomas B.C."/>
            <person name="Pan C."/>
            <person name="Northen T.R."/>
            <person name="Banfield J.F."/>
        </authorList>
    </citation>
    <scope>NUCLEOTIDE SEQUENCE [LARGE SCALE GENOMIC DNA]</scope>
    <source>
        <strain evidence="1">NP_3</strain>
    </source>
</reference>
<dbReference type="Proteomes" id="UP000318509">
    <property type="component" value="Unassembled WGS sequence"/>
</dbReference>
<evidence type="ECO:0000313" key="2">
    <source>
        <dbReference type="Proteomes" id="UP000318509"/>
    </source>
</evidence>
<protein>
    <recommendedName>
        <fullName evidence="3">Peptidase M4</fullName>
    </recommendedName>
</protein>
<comment type="caution">
    <text evidence="1">The sequence shown here is derived from an EMBL/GenBank/DDBJ whole genome shotgun (WGS) entry which is preliminary data.</text>
</comment>
<sequence>MEILRQWPDAHHIDGLVLDEVEAYTQNFYAQFKEASTGKGAVQVLVDRYTGRSMPEMGPNMMWNAKYGKVMMQEMMSGSEMMMGGASTIPPASAIAEAQAKRSADQFLSGYLPGATAGNGDAFYGYYHFDVLRGRRQVGMLSVNAQSGQVWYHTWHGEFLDKREIRQ</sequence>
<evidence type="ECO:0000313" key="1">
    <source>
        <dbReference type="EMBL" id="TMI89924.1"/>
    </source>
</evidence>
<name>A0A537K2E1_9BACT</name>
<organism evidence="1 2">
    <name type="scientific">Candidatus Segetimicrobium genomatis</name>
    <dbReference type="NCBI Taxonomy" id="2569760"/>
    <lineage>
        <taxon>Bacteria</taxon>
        <taxon>Bacillati</taxon>
        <taxon>Candidatus Sysuimicrobiota</taxon>
        <taxon>Candidatus Sysuimicrobiia</taxon>
        <taxon>Candidatus Sysuimicrobiales</taxon>
        <taxon>Candidatus Segetimicrobiaceae</taxon>
        <taxon>Candidatus Segetimicrobium</taxon>
    </lineage>
</organism>